<dbReference type="Proteomes" id="UP000588369">
    <property type="component" value="Unassembled WGS sequence"/>
</dbReference>
<gene>
    <name evidence="3" type="ORF">HF844_04060</name>
</gene>
<dbReference type="EMBL" id="JABAGI010000003">
    <property type="protein sequence ID" value="NME61977.1"/>
    <property type="molecule type" value="Genomic_DNA"/>
</dbReference>
<evidence type="ECO:0000313" key="4">
    <source>
        <dbReference type="Proteomes" id="UP000588369"/>
    </source>
</evidence>
<dbReference type="Pfam" id="PF01844">
    <property type="entry name" value="HNH"/>
    <property type="match status" value="1"/>
</dbReference>
<evidence type="ECO:0000313" key="3">
    <source>
        <dbReference type="EMBL" id="NME61977.1"/>
    </source>
</evidence>
<dbReference type="GO" id="GO:0008270">
    <property type="term" value="F:zinc ion binding"/>
    <property type="evidence" value="ECO:0007669"/>
    <property type="project" value="InterPro"/>
</dbReference>
<accession>A0A7X9NSP7</accession>
<dbReference type="RefSeq" id="WP_168984071.1">
    <property type="nucleotide sequence ID" value="NZ_JABAGI010000003.1"/>
</dbReference>
<dbReference type="GO" id="GO:0004519">
    <property type="term" value="F:endonuclease activity"/>
    <property type="evidence" value="ECO:0007669"/>
    <property type="project" value="InterPro"/>
</dbReference>
<comment type="caution">
    <text evidence="3">The sequence shown here is derived from an EMBL/GenBank/DDBJ whole genome shotgun (WGS) entry which is preliminary data.</text>
</comment>
<dbReference type="GO" id="GO:0003676">
    <property type="term" value="F:nucleic acid binding"/>
    <property type="evidence" value="ECO:0007669"/>
    <property type="project" value="InterPro"/>
</dbReference>
<dbReference type="Pfam" id="PF03235">
    <property type="entry name" value="GmrSD_N"/>
    <property type="match status" value="1"/>
</dbReference>
<name>A0A7X9NSP7_9BIFI</name>
<dbReference type="CDD" id="cd00085">
    <property type="entry name" value="HNHc"/>
    <property type="match status" value="1"/>
</dbReference>
<dbReference type="AlphaFoldDB" id="A0A7X9NSP7"/>
<reference evidence="3 4" key="1">
    <citation type="submission" date="2020-04" db="EMBL/GenBank/DDBJ databases">
        <authorList>
            <person name="Hitch T.C.A."/>
            <person name="Wylensek D."/>
            <person name="Clavel T."/>
        </authorList>
    </citation>
    <scope>NUCLEOTIDE SEQUENCE [LARGE SCALE GENOMIC DNA]</scope>
    <source>
        <strain evidence="3 4">BSM-130-P53-3C</strain>
    </source>
</reference>
<organism evidence="3 4">
    <name type="scientific">Bifidobacterium thermophilum</name>
    <dbReference type="NCBI Taxonomy" id="33905"/>
    <lineage>
        <taxon>Bacteria</taxon>
        <taxon>Bacillati</taxon>
        <taxon>Actinomycetota</taxon>
        <taxon>Actinomycetes</taxon>
        <taxon>Bifidobacteriales</taxon>
        <taxon>Bifidobacteriaceae</taxon>
        <taxon>Bifidobacterium</taxon>
    </lineage>
</organism>
<dbReference type="InterPro" id="IPR002711">
    <property type="entry name" value="HNH"/>
</dbReference>
<evidence type="ECO:0000259" key="1">
    <source>
        <dbReference type="Pfam" id="PF01844"/>
    </source>
</evidence>
<feature type="domain" description="GmrSD restriction endonucleases N-terminal" evidence="2">
    <location>
        <begin position="36"/>
        <end position="97"/>
    </location>
</feature>
<proteinExistence type="predicted"/>
<dbReference type="InterPro" id="IPR003615">
    <property type="entry name" value="HNH_nuc"/>
</dbReference>
<sequence>MKTELHTDWTVGDIAAGFVFDPNEGRGLFGMDGRLVIQPEYQRNYLYGDGKRDVAVVDSLLKGYPLGLMYFVRTPDGRFEVLDGQQRITSFARFVSGSNPFAVDVDGRPRYMDSLDPDMRARLLATPLTVYVCSGTPQEIQAWFRTVNIVGVPLNAQELRNAAYAGPFTSAARAVLSNPSSALAQRWGTYVAGSVKRQAVLQAALEWVSGGDPDGYMAAHRSDPDAQGLIGGFEAIIGWAGATVPQTDAPLVRGLDWGDLYRRYHTRPYSPAEVGATVARLVADPQVTDRHGIVPYVLGGCTDTRLLHVRVFDAKTRQTVYAQQTARAREEGVSNCPLCALGSGPNHTRVWTLAEMDADHVTAWSHGGATDPSNCQMLCRTHNQAKGNR</sequence>
<dbReference type="Gene3D" id="1.10.30.50">
    <property type="match status" value="1"/>
</dbReference>
<feature type="domain" description="HNH" evidence="1">
    <location>
        <begin position="355"/>
        <end position="389"/>
    </location>
</feature>
<protein>
    <submittedName>
        <fullName evidence="3">DUF262 domain-containing protein</fullName>
    </submittedName>
</protein>
<dbReference type="PANTHER" id="PTHR39639">
    <property type="entry name" value="CHROMOSOME 16, WHOLE GENOME SHOTGUN SEQUENCE"/>
    <property type="match status" value="1"/>
</dbReference>
<dbReference type="InterPro" id="IPR004919">
    <property type="entry name" value="GmrSD_N"/>
</dbReference>
<dbReference type="PANTHER" id="PTHR39639:SF1">
    <property type="entry name" value="DUF262 DOMAIN-CONTAINING PROTEIN"/>
    <property type="match status" value="1"/>
</dbReference>
<evidence type="ECO:0000259" key="2">
    <source>
        <dbReference type="Pfam" id="PF03235"/>
    </source>
</evidence>